<keyword evidence="5" id="KW-1185">Reference proteome</keyword>
<feature type="signal peptide" evidence="2">
    <location>
        <begin position="1"/>
        <end position="27"/>
    </location>
</feature>
<dbReference type="RefSeq" id="WP_394820711.1">
    <property type="nucleotide sequence ID" value="NZ_CP089984.1"/>
</dbReference>
<dbReference type="SUPFAM" id="SSF53850">
    <property type="entry name" value="Periplasmic binding protein-like II"/>
    <property type="match status" value="1"/>
</dbReference>
<evidence type="ECO:0000256" key="1">
    <source>
        <dbReference type="ARBA" id="ARBA00022729"/>
    </source>
</evidence>
<evidence type="ECO:0000259" key="3">
    <source>
        <dbReference type="SMART" id="SM00062"/>
    </source>
</evidence>
<dbReference type="InterPro" id="IPR037298">
    <property type="entry name" value="PheC_PBP2"/>
</dbReference>
<dbReference type="Pfam" id="PF00497">
    <property type="entry name" value="SBP_bac_3"/>
    <property type="match status" value="1"/>
</dbReference>
<protein>
    <submittedName>
        <fullName evidence="4">Transporter substrate-binding domain-containing protein</fullName>
    </submittedName>
</protein>
<gene>
    <name evidence="4" type="ORF">LZC94_24835</name>
</gene>
<evidence type="ECO:0000256" key="2">
    <source>
        <dbReference type="SAM" id="SignalP"/>
    </source>
</evidence>
<dbReference type="InterPro" id="IPR001638">
    <property type="entry name" value="Solute-binding_3/MltF_N"/>
</dbReference>
<dbReference type="PROSITE" id="PS51257">
    <property type="entry name" value="PROKAR_LIPOPROTEIN"/>
    <property type="match status" value="1"/>
</dbReference>
<evidence type="ECO:0000313" key="4">
    <source>
        <dbReference type="EMBL" id="WXB11096.1"/>
    </source>
</evidence>
<feature type="chain" id="PRO_5047236092" evidence="2">
    <location>
        <begin position="28"/>
        <end position="268"/>
    </location>
</feature>
<dbReference type="SMART" id="SM00062">
    <property type="entry name" value="PBPb"/>
    <property type="match status" value="1"/>
</dbReference>
<evidence type="ECO:0000313" key="5">
    <source>
        <dbReference type="Proteomes" id="UP001370348"/>
    </source>
</evidence>
<proteinExistence type="predicted"/>
<sequence length="268" mass="29240">MRFGTTAHVCMAYSLSLAGGLIGCAHASGPAEPAADRLQAIAARGELRVCSTGDYRPFTYYEPAASRWSGIDVDMADDLARRLGVRRTMVRTTWKSLMSDFTTKCDIAVGGISITPERAKVAFYSDAYLNDGKVPITRCGDAARFGALEQINQPDVRVIVNPGGTNEQFVRAHLPKANIIVYPDNNTIHGEIVAGRADVMITDGAEARWQAKQNPALCAVRPQQPLTFSQKAYLLPLGDTVFQSYVNQWLGGARRDGTYDRIAKPWLG</sequence>
<dbReference type="Gene3D" id="3.40.190.10">
    <property type="entry name" value="Periplasmic binding protein-like II"/>
    <property type="match status" value="2"/>
</dbReference>
<dbReference type="EMBL" id="CP089984">
    <property type="protein sequence ID" value="WXB11096.1"/>
    <property type="molecule type" value="Genomic_DNA"/>
</dbReference>
<reference evidence="4 5" key="1">
    <citation type="submission" date="2021-12" db="EMBL/GenBank/DDBJ databases">
        <title>Discovery of the Pendulisporaceae a myxobacterial family with distinct sporulation behavior and unique specialized metabolism.</title>
        <authorList>
            <person name="Garcia R."/>
            <person name="Popoff A."/>
            <person name="Bader C.D."/>
            <person name="Loehr J."/>
            <person name="Walesch S."/>
            <person name="Walt C."/>
            <person name="Boldt J."/>
            <person name="Bunk B."/>
            <person name="Haeckl F.J.F.P.J."/>
            <person name="Gunesch A.P."/>
            <person name="Birkelbach J."/>
            <person name="Nuebel U."/>
            <person name="Pietschmann T."/>
            <person name="Bach T."/>
            <person name="Mueller R."/>
        </authorList>
    </citation>
    <scope>NUCLEOTIDE SEQUENCE [LARGE SCALE GENOMIC DNA]</scope>
    <source>
        <strain evidence="4 5">MSr11954</strain>
    </source>
</reference>
<feature type="domain" description="Solute-binding protein family 3/N-terminal" evidence="3">
    <location>
        <begin position="46"/>
        <end position="268"/>
    </location>
</feature>
<dbReference type="PANTHER" id="PTHR35936:SF19">
    <property type="entry name" value="AMINO-ACID-BINDING PROTEIN YXEM-RELATED"/>
    <property type="match status" value="1"/>
</dbReference>
<organism evidence="4 5">
    <name type="scientific">Pendulispora albinea</name>
    <dbReference type="NCBI Taxonomy" id="2741071"/>
    <lineage>
        <taxon>Bacteria</taxon>
        <taxon>Pseudomonadati</taxon>
        <taxon>Myxococcota</taxon>
        <taxon>Myxococcia</taxon>
        <taxon>Myxococcales</taxon>
        <taxon>Sorangiineae</taxon>
        <taxon>Pendulisporaceae</taxon>
        <taxon>Pendulispora</taxon>
    </lineage>
</organism>
<dbReference type="CDD" id="cd01069">
    <property type="entry name" value="PBP2_PheC"/>
    <property type="match status" value="1"/>
</dbReference>
<dbReference type="Proteomes" id="UP001370348">
    <property type="component" value="Chromosome"/>
</dbReference>
<keyword evidence="1 2" id="KW-0732">Signal</keyword>
<dbReference type="PANTHER" id="PTHR35936">
    <property type="entry name" value="MEMBRANE-BOUND LYTIC MUREIN TRANSGLYCOSYLASE F"/>
    <property type="match status" value="1"/>
</dbReference>
<accession>A0ABZ2LPI9</accession>
<name>A0ABZ2LPI9_9BACT</name>